<dbReference type="AlphaFoldDB" id="A0A1I7Y1U4"/>
<dbReference type="SUPFAM" id="SSF63411">
    <property type="entry name" value="LuxS/MPP-like metallohydrolase"/>
    <property type="match status" value="1"/>
</dbReference>
<evidence type="ECO:0000313" key="9">
    <source>
        <dbReference type="WBParaSite" id="L893_g11737.t1"/>
    </source>
</evidence>
<dbReference type="InterPro" id="IPR050626">
    <property type="entry name" value="Peptidase_M16"/>
</dbReference>
<organism evidence="8 9">
    <name type="scientific">Steinernema glaseri</name>
    <dbReference type="NCBI Taxonomy" id="37863"/>
    <lineage>
        <taxon>Eukaryota</taxon>
        <taxon>Metazoa</taxon>
        <taxon>Ecdysozoa</taxon>
        <taxon>Nematoda</taxon>
        <taxon>Chromadorea</taxon>
        <taxon>Rhabditida</taxon>
        <taxon>Tylenchina</taxon>
        <taxon>Panagrolaimomorpha</taxon>
        <taxon>Strongyloidoidea</taxon>
        <taxon>Steinernematidae</taxon>
        <taxon>Steinernema</taxon>
    </lineage>
</organism>
<dbReference type="PANTHER" id="PTHR43690">
    <property type="entry name" value="NARDILYSIN"/>
    <property type="match status" value="1"/>
</dbReference>
<evidence type="ECO:0000256" key="2">
    <source>
        <dbReference type="ARBA" id="ARBA00022670"/>
    </source>
</evidence>
<dbReference type="GO" id="GO:0046872">
    <property type="term" value="F:metal ion binding"/>
    <property type="evidence" value="ECO:0007669"/>
    <property type="project" value="UniProtKB-KW"/>
</dbReference>
<name>A0A1I7Y1U4_9BILA</name>
<evidence type="ECO:0000256" key="3">
    <source>
        <dbReference type="ARBA" id="ARBA00022723"/>
    </source>
</evidence>
<dbReference type="GO" id="GO:0008237">
    <property type="term" value="F:metallopeptidase activity"/>
    <property type="evidence" value="ECO:0007669"/>
    <property type="project" value="UniProtKB-KW"/>
</dbReference>
<keyword evidence="5" id="KW-0862">Zinc</keyword>
<evidence type="ECO:0000256" key="1">
    <source>
        <dbReference type="ARBA" id="ARBA00007261"/>
    </source>
</evidence>
<protein>
    <submittedName>
        <fullName evidence="9">Peptidase_M16 domain-containing protein</fullName>
    </submittedName>
</protein>
<keyword evidence="4" id="KW-0378">Hydrolase</keyword>
<feature type="domain" description="Peptidase M16 N-terminal" evidence="7">
    <location>
        <begin position="82"/>
        <end position="222"/>
    </location>
</feature>
<keyword evidence="3" id="KW-0479">Metal-binding</keyword>
<keyword evidence="8" id="KW-1185">Reference proteome</keyword>
<dbReference type="Gene3D" id="3.30.830.10">
    <property type="entry name" value="Metalloenzyme, LuxS/M16 peptidase-like"/>
    <property type="match status" value="1"/>
</dbReference>
<dbReference type="Proteomes" id="UP000095287">
    <property type="component" value="Unplaced"/>
</dbReference>
<keyword evidence="2" id="KW-0645">Protease</keyword>
<evidence type="ECO:0000256" key="6">
    <source>
        <dbReference type="ARBA" id="ARBA00023049"/>
    </source>
</evidence>
<evidence type="ECO:0000256" key="4">
    <source>
        <dbReference type="ARBA" id="ARBA00022801"/>
    </source>
</evidence>
<dbReference type="GO" id="GO:0006508">
    <property type="term" value="P:proteolysis"/>
    <property type="evidence" value="ECO:0007669"/>
    <property type="project" value="UniProtKB-KW"/>
</dbReference>
<dbReference type="WBParaSite" id="L893_g11737.t1">
    <property type="protein sequence ID" value="L893_g11737.t1"/>
    <property type="gene ID" value="L893_g11737"/>
</dbReference>
<comment type="similarity">
    <text evidence="1">Belongs to the peptidase M16 family.</text>
</comment>
<proteinExistence type="inferred from homology"/>
<evidence type="ECO:0000259" key="7">
    <source>
        <dbReference type="Pfam" id="PF00675"/>
    </source>
</evidence>
<dbReference type="Pfam" id="PF00675">
    <property type="entry name" value="Peptidase_M16"/>
    <property type="match status" value="1"/>
</dbReference>
<evidence type="ECO:0000256" key="5">
    <source>
        <dbReference type="ARBA" id="ARBA00022833"/>
    </source>
</evidence>
<keyword evidence="6" id="KW-0482">Metalloprotease</keyword>
<reference evidence="9" key="1">
    <citation type="submission" date="2016-11" db="UniProtKB">
        <authorList>
            <consortium name="WormBaseParasite"/>
        </authorList>
    </citation>
    <scope>IDENTIFICATION</scope>
</reference>
<dbReference type="InterPro" id="IPR011249">
    <property type="entry name" value="Metalloenz_LuxS/M16"/>
</dbReference>
<accession>A0A1I7Y1U4</accession>
<sequence>MVNRKERRWPCCELAAMLRTSDASCVKVKLQRGFDSLVITFLMPGEANLADNSAAEQKAQPSGSSFSRSLQLSNSLKIQLFSNPSLTEVSVSLNVKVGHFDDPDELPGLSHFCEHLLFMGNEKYPEEHGLDVFLAENGGYCSATTKNIWTCYYFKVDEKKFEEALDQVAHMFLSPLFTQGAIEREVSAVDCEFRDSQHVDDYTGDNQHVDDYREWHLNGTLSPPGHNARKIYGGNRQTLMEIPASKGINVREEVAATRLDVYGTPTDQQHAPVQDGCTADSV</sequence>
<evidence type="ECO:0000313" key="8">
    <source>
        <dbReference type="Proteomes" id="UP000095287"/>
    </source>
</evidence>
<dbReference type="InterPro" id="IPR011765">
    <property type="entry name" value="Pept_M16_N"/>
</dbReference>
<dbReference type="PANTHER" id="PTHR43690:SF18">
    <property type="entry name" value="INSULIN-DEGRADING ENZYME-RELATED"/>
    <property type="match status" value="1"/>
</dbReference>